<proteinExistence type="predicted"/>
<dbReference type="Proteomes" id="UP000324222">
    <property type="component" value="Unassembled WGS sequence"/>
</dbReference>
<organism evidence="1 2">
    <name type="scientific">Portunus trituberculatus</name>
    <name type="common">Swimming crab</name>
    <name type="synonym">Neptunus trituberculatus</name>
    <dbReference type="NCBI Taxonomy" id="210409"/>
    <lineage>
        <taxon>Eukaryota</taxon>
        <taxon>Metazoa</taxon>
        <taxon>Ecdysozoa</taxon>
        <taxon>Arthropoda</taxon>
        <taxon>Crustacea</taxon>
        <taxon>Multicrustacea</taxon>
        <taxon>Malacostraca</taxon>
        <taxon>Eumalacostraca</taxon>
        <taxon>Eucarida</taxon>
        <taxon>Decapoda</taxon>
        <taxon>Pleocyemata</taxon>
        <taxon>Brachyura</taxon>
        <taxon>Eubrachyura</taxon>
        <taxon>Portunoidea</taxon>
        <taxon>Portunidae</taxon>
        <taxon>Portuninae</taxon>
        <taxon>Portunus</taxon>
    </lineage>
</organism>
<keyword evidence="2" id="KW-1185">Reference proteome</keyword>
<reference evidence="1 2" key="1">
    <citation type="submission" date="2019-05" db="EMBL/GenBank/DDBJ databases">
        <title>Another draft genome of Portunus trituberculatus and its Hox gene families provides insights of decapod evolution.</title>
        <authorList>
            <person name="Jeong J.-H."/>
            <person name="Song I."/>
            <person name="Kim S."/>
            <person name="Choi T."/>
            <person name="Kim D."/>
            <person name="Ryu S."/>
            <person name="Kim W."/>
        </authorList>
    </citation>
    <scope>NUCLEOTIDE SEQUENCE [LARGE SCALE GENOMIC DNA]</scope>
    <source>
        <tissue evidence="1">Muscle</tissue>
    </source>
</reference>
<dbReference type="AlphaFoldDB" id="A0A5B7E4A2"/>
<protein>
    <submittedName>
        <fullName evidence="1">Uncharacterized protein</fullName>
    </submittedName>
</protein>
<name>A0A5B7E4A2_PORTR</name>
<evidence type="ECO:0000313" key="1">
    <source>
        <dbReference type="EMBL" id="MPC28861.1"/>
    </source>
</evidence>
<accession>A0A5B7E4A2</accession>
<sequence>MAHHKEDGTVKYDSLVLGPAALVAQRITLCRRPVCGKSCPVLGCVGGSRDTVTPALYAVGAFAKA</sequence>
<dbReference type="EMBL" id="VSRR010001980">
    <property type="protein sequence ID" value="MPC28861.1"/>
    <property type="molecule type" value="Genomic_DNA"/>
</dbReference>
<gene>
    <name evidence="1" type="ORF">E2C01_022074</name>
</gene>
<comment type="caution">
    <text evidence="1">The sequence shown here is derived from an EMBL/GenBank/DDBJ whole genome shotgun (WGS) entry which is preliminary data.</text>
</comment>
<evidence type="ECO:0000313" key="2">
    <source>
        <dbReference type="Proteomes" id="UP000324222"/>
    </source>
</evidence>